<keyword evidence="5" id="KW-1185">Reference proteome</keyword>
<dbReference type="PANTHER" id="PTHR43080:SF2">
    <property type="entry name" value="CBS DOMAIN-CONTAINING PROTEIN"/>
    <property type="match status" value="1"/>
</dbReference>
<evidence type="ECO:0000256" key="1">
    <source>
        <dbReference type="ARBA" id="ARBA00023122"/>
    </source>
</evidence>
<organism evidence="4 5">
    <name type="scientific">Novipirellula herctigrandis</name>
    <dbReference type="NCBI Taxonomy" id="2527986"/>
    <lineage>
        <taxon>Bacteria</taxon>
        <taxon>Pseudomonadati</taxon>
        <taxon>Planctomycetota</taxon>
        <taxon>Planctomycetia</taxon>
        <taxon>Pirellulales</taxon>
        <taxon>Pirellulaceae</taxon>
        <taxon>Novipirellula</taxon>
    </lineage>
</organism>
<dbReference type="Pfam" id="PF00571">
    <property type="entry name" value="CBS"/>
    <property type="match status" value="2"/>
</dbReference>
<evidence type="ECO:0000313" key="4">
    <source>
        <dbReference type="EMBL" id="TWT79616.1"/>
    </source>
</evidence>
<dbReference type="PROSITE" id="PS51371">
    <property type="entry name" value="CBS"/>
    <property type="match status" value="2"/>
</dbReference>
<dbReference type="RefSeq" id="WP_146394791.1">
    <property type="nucleotide sequence ID" value="NZ_SJPJ01000001.1"/>
</dbReference>
<dbReference type="SMART" id="SM00116">
    <property type="entry name" value="CBS"/>
    <property type="match status" value="1"/>
</dbReference>
<keyword evidence="1 2" id="KW-0129">CBS domain</keyword>
<dbReference type="SUPFAM" id="SSF54631">
    <property type="entry name" value="CBS-domain pair"/>
    <property type="match status" value="1"/>
</dbReference>
<dbReference type="InterPro" id="IPR051257">
    <property type="entry name" value="Diverse_CBS-Domain"/>
</dbReference>
<evidence type="ECO:0000313" key="5">
    <source>
        <dbReference type="Proteomes" id="UP000315010"/>
    </source>
</evidence>
<accession>A0A5C5YY17</accession>
<feature type="domain" description="CBS" evidence="3">
    <location>
        <begin position="85"/>
        <end position="147"/>
    </location>
</feature>
<name>A0A5C5YY17_9BACT</name>
<comment type="caution">
    <text evidence="4">The sequence shown here is derived from an EMBL/GenBank/DDBJ whole genome shotgun (WGS) entry which is preliminary data.</text>
</comment>
<dbReference type="Proteomes" id="UP000315010">
    <property type="component" value="Unassembled WGS sequence"/>
</dbReference>
<dbReference type="PANTHER" id="PTHR43080">
    <property type="entry name" value="CBS DOMAIN-CONTAINING PROTEIN CBSX3, MITOCHONDRIAL"/>
    <property type="match status" value="1"/>
</dbReference>
<sequence>MKMPSVPKTDELMQTGIHSIEPETVLADVVSYLTRHRLANVLVIRVEDGKKLLLGYISEADCMEHLSNELFYGSPMPIQTAATIMQKHPLCVTSDTDIFVLSSVFISHKCRFLPVVDDKHLLGMVCRSDALKALDQYYRQWVRLHDQERKSIDVHEIMNHRFLVRS</sequence>
<gene>
    <name evidence="4" type="ORF">CA13_10200</name>
</gene>
<feature type="domain" description="CBS" evidence="3">
    <location>
        <begin position="13"/>
        <end position="74"/>
    </location>
</feature>
<evidence type="ECO:0000259" key="3">
    <source>
        <dbReference type="PROSITE" id="PS51371"/>
    </source>
</evidence>
<dbReference type="EMBL" id="SJPJ01000001">
    <property type="protein sequence ID" value="TWT79616.1"/>
    <property type="molecule type" value="Genomic_DNA"/>
</dbReference>
<dbReference type="InterPro" id="IPR046342">
    <property type="entry name" value="CBS_dom_sf"/>
</dbReference>
<proteinExistence type="predicted"/>
<dbReference type="OrthoDB" id="9807125at2"/>
<protein>
    <submittedName>
        <fullName evidence="4">CBS domain protein</fullName>
    </submittedName>
</protein>
<dbReference type="InterPro" id="IPR000644">
    <property type="entry name" value="CBS_dom"/>
</dbReference>
<reference evidence="4 5" key="1">
    <citation type="submission" date="2019-02" db="EMBL/GenBank/DDBJ databases">
        <title>Deep-cultivation of Planctomycetes and their phenomic and genomic characterization uncovers novel biology.</title>
        <authorList>
            <person name="Wiegand S."/>
            <person name="Jogler M."/>
            <person name="Boedeker C."/>
            <person name="Pinto D."/>
            <person name="Vollmers J."/>
            <person name="Rivas-Marin E."/>
            <person name="Kohn T."/>
            <person name="Peeters S.H."/>
            <person name="Heuer A."/>
            <person name="Rast P."/>
            <person name="Oberbeckmann S."/>
            <person name="Bunk B."/>
            <person name="Jeske O."/>
            <person name="Meyerdierks A."/>
            <person name="Storesund J.E."/>
            <person name="Kallscheuer N."/>
            <person name="Luecker S."/>
            <person name="Lage O.M."/>
            <person name="Pohl T."/>
            <person name="Merkel B.J."/>
            <person name="Hornburger P."/>
            <person name="Mueller R.-W."/>
            <person name="Bruemmer F."/>
            <person name="Labrenz M."/>
            <person name="Spormann A.M."/>
            <person name="Op Den Camp H."/>
            <person name="Overmann J."/>
            <person name="Amann R."/>
            <person name="Jetten M.S.M."/>
            <person name="Mascher T."/>
            <person name="Medema M.H."/>
            <person name="Devos D.P."/>
            <person name="Kaster A.-K."/>
            <person name="Ovreas L."/>
            <person name="Rohde M."/>
            <person name="Galperin M.Y."/>
            <person name="Jogler C."/>
        </authorList>
    </citation>
    <scope>NUCLEOTIDE SEQUENCE [LARGE SCALE GENOMIC DNA]</scope>
    <source>
        <strain evidence="4 5">CA13</strain>
    </source>
</reference>
<evidence type="ECO:0000256" key="2">
    <source>
        <dbReference type="PROSITE-ProRule" id="PRU00703"/>
    </source>
</evidence>
<dbReference type="Gene3D" id="3.10.580.10">
    <property type="entry name" value="CBS-domain"/>
    <property type="match status" value="1"/>
</dbReference>
<dbReference type="AlphaFoldDB" id="A0A5C5YY17"/>